<keyword evidence="2" id="KW-1133">Transmembrane helix</keyword>
<feature type="region of interest" description="Disordered" evidence="1">
    <location>
        <begin position="114"/>
        <end position="144"/>
    </location>
</feature>
<sequence>MQWYTDVIKKYVEFSGRARRKEYWMFVLFNVIISIVISLIDRIIGTTYGSANQGVLSTVYSLAVLLPSLAVAVRRLHDTGRSGWWILINLVPCVGWIVFLVFAIQEGNAGDNAYGPDPKAAERFGGPGGGGEPGYPGYPPAPQA</sequence>
<dbReference type="InterPro" id="IPR008523">
    <property type="entry name" value="DUF805"/>
</dbReference>
<dbReference type="EMBL" id="BAABAA010000001">
    <property type="protein sequence ID" value="GAA3543251.1"/>
    <property type="molecule type" value="Genomic_DNA"/>
</dbReference>
<keyword evidence="4" id="KW-1185">Reference proteome</keyword>
<feature type="compositionally biased region" description="Gly residues" evidence="1">
    <location>
        <begin position="125"/>
        <end position="134"/>
    </location>
</feature>
<proteinExistence type="predicted"/>
<gene>
    <name evidence="3" type="ORF">GCM10022235_08860</name>
</gene>
<evidence type="ECO:0000256" key="2">
    <source>
        <dbReference type="SAM" id="Phobius"/>
    </source>
</evidence>
<evidence type="ECO:0000313" key="4">
    <source>
        <dbReference type="Proteomes" id="UP001501222"/>
    </source>
</evidence>
<keyword evidence="2" id="KW-0472">Membrane</keyword>
<dbReference type="PANTHER" id="PTHR34980">
    <property type="entry name" value="INNER MEMBRANE PROTEIN-RELATED-RELATED"/>
    <property type="match status" value="1"/>
</dbReference>
<feature type="transmembrane region" description="Helical" evidence="2">
    <location>
        <begin position="51"/>
        <end position="72"/>
    </location>
</feature>
<evidence type="ECO:0000313" key="3">
    <source>
        <dbReference type="EMBL" id="GAA3543251.1"/>
    </source>
</evidence>
<organism evidence="3 4">
    <name type="scientific">Kribbella ginsengisoli</name>
    <dbReference type="NCBI Taxonomy" id="363865"/>
    <lineage>
        <taxon>Bacteria</taxon>
        <taxon>Bacillati</taxon>
        <taxon>Actinomycetota</taxon>
        <taxon>Actinomycetes</taxon>
        <taxon>Propionibacteriales</taxon>
        <taxon>Kribbellaceae</taxon>
        <taxon>Kribbella</taxon>
    </lineage>
</organism>
<name>A0ABP6VZV5_9ACTN</name>
<reference evidence="4" key="1">
    <citation type="journal article" date="2019" name="Int. J. Syst. Evol. Microbiol.">
        <title>The Global Catalogue of Microorganisms (GCM) 10K type strain sequencing project: providing services to taxonomists for standard genome sequencing and annotation.</title>
        <authorList>
            <consortium name="The Broad Institute Genomics Platform"/>
            <consortium name="The Broad Institute Genome Sequencing Center for Infectious Disease"/>
            <person name="Wu L."/>
            <person name="Ma J."/>
        </authorList>
    </citation>
    <scope>NUCLEOTIDE SEQUENCE [LARGE SCALE GENOMIC DNA]</scope>
    <source>
        <strain evidence="4">JCM 16928</strain>
    </source>
</reference>
<accession>A0ABP6VZV5</accession>
<protein>
    <submittedName>
        <fullName evidence="3">DUF805 domain-containing protein</fullName>
    </submittedName>
</protein>
<keyword evidence="2" id="KW-0812">Transmembrane</keyword>
<feature type="transmembrane region" description="Helical" evidence="2">
    <location>
        <begin position="23"/>
        <end position="45"/>
    </location>
</feature>
<feature type="transmembrane region" description="Helical" evidence="2">
    <location>
        <begin position="84"/>
        <end position="104"/>
    </location>
</feature>
<dbReference type="RefSeq" id="WP_344837584.1">
    <property type="nucleotide sequence ID" value="NZ_BAABAA010000001.1"/>
</dbReference>
<dbReference type="Pfam" id="PF05656">
    <property type="entry name" value="DUF805"/>
    <property type="match status" value="1"/>
</dbReference>
<dbReference type="PANTHER" id="PTHR34980:SF2">
    <property type="entry name" value="INNER MEMBRANE PROTEIN YHAH-RELATED"/>
    <property type="match status" value="1"/>
</dbReference>
<comment type="caution">
    <text evidence="3">The sequence shown here is derived from an EMBL/GenBank/DDBJ whole genome shotgun (WGS) entry which is preliminary data.</text>
</comment>
<evidence type="ECO:0000256" key="1">
    <source>
        <dbReference type="SAM" id="MobiDB-lite"/>
    </source>
</evidence>
<dbReference type="Proteomes" id="UP001501222">
    <property type="component" value="Unassembled WGS sequence"/>
</dbReference>